<keyword evidence="3" id="KW-0378">Hydrolase</keyword>
<accession>A0A382FCW3</accession>
<dbReference type="InterPro" id="IPR000917">
    <property type="entry name" value="Sulfatase_N"/>
</dbReference>
<keyword evidence="2" id="KW-0479">Metal-binding</keyword>
<comment type="similarity">
    <text evidence="1">Belongs to the sulfatase family.</text>
</comment>
<dbReference type="InterPro" id="IPR017850">
    <property type="entry name" value="Alkaline_phosphatase_core_sf"/>
</dbReference>
<dbReference type="InterPro" id="IPR050738">
    <property type="entry name" value="Sulfatase"/>
</dbReference>
<dbReference type="Pfam" id="PF00884">
    <property type="entry name" value="Sulfatase"/>
    <property type="match status" value="1"/>
</dbReference>
<dbReference type="GO" id="GO:0004065">
    <property type="term" value="F:arylsulfatase activity"/>
    <property type="evidence" value="ECO:0007669"/>
    <property type="project" value="TreeGrafter"/>
</dbReference>
<sequence length="199" mass="22083">MDRPNILFICTDQQSRTAMGAARNPWVDTPHMDSLAAEGVRFTDAYCGSPVCGPSRACLLTGRMSHDHGVLVNGMTLRDGVENFGQLLQRGGYETAWSGRWHLPEPYPTQSTSPPGFECVLPDPFNHLPRRNLGASTDEPVTDAAITFLRRTHDRPFCLGVALCNPHDICYWIMDRDAPIPSGPLPELPANFRRDPQEP</sequence>
<dbReference type="GO" id="GO:0046872">
    <property type="term" value="F:metal ion binding"/>
    <property type="evidence" value="ECO:0007669"/>
    <property type="project" value="UniProtKB-KW"/>
</dbReference>
<evidence type="ECO:0000256" key="3">
    <source>
        <dbReference type="ARBA" id="ARBA00022801"/>
    </source>
</evidence>
<proteinExistence type="inferred from homology"/>
<evidence type="ECO:0000256" key="4">
    <source>
        <dbReference type="ARBA" id="ARBA00022837"/>
    </source>
</evidence>
<dbReference type="Gene3D" id="3.40.720.10">
    <property type="entry name" value="Alkaline Phosphatase, subunit A"/>
    <property type="match status" value="1"/>
</dbReference>
<dbReference type="PANTHER" id="PTHR42693">
    <property type="entry name" value="ARYLSULFATASE FAMILY MEMBER"/>
    <property type="match status" value="1"/>
</dbReference>
<organism evidence="6">
    <name type="scientific">marine metagenome</name>
    <dbReference type="NCBI Taxonomy" id="408172"/>
    <lineage>
        <taxon>unclassified sequences</taxon>
        <taxon>metagenomes</taxon>
        <taxon>ecological metagenomes</taxon>
    </lineage>
</organism>
<reference evidence="6" key="1">
    <citation type="submission" date="2018-05" db="EMBL/GenBank/DDBJ databases">
        <authorList>
            <person name="Lanie J.A."/>
            <person name="Ng W.-L."/>
            <person name="Kazmierczak K.M."/>
            <person name="Andrzejewski T.M."/>
            <person name="Davidsen T.M."/>
            <person name="Wayne K.J."/>
            <person name="Tettelin H."/>
            <person name="Glass J.I."/>
            <person name="Rusch D."/>
            <person name="Podicherti R."/>
            <person name="Tsui H.-C.T."/>
            <person name="Winkler M.E."/>
        </authorList>
    </citation>
    <scope>NUCLEOTIDE SEQUENCE</scope>
</reference>
<dbReference type="AlphaFoldDB" id="A0A382FCW3"/>
<dbReference type="PROSITE" id="PS00523">
    <property type="entry name" value="SULFATASE_1"/>
    <property type="match status" value="1"/>
</dbReference>
<dbReference type="InterPro" id="IPR024607">
    <property type="entry name" value="Sulfatase_CS"/>
</dbReference>
<feature type="domain" description="Sulfatase N-terminal" evidence="5">
    <location>
        <begin position="4"/>
        <end position="168"/>
    </location>
</feature>
<keyword evidence="4" id="KW-0106">Calcium</keyword>
<evidence type="ECO:0000313" key="6">
    <source>
        <dbReference type="EMBL" id="SVB60053.1"/>
    </source>
</evidence>
<feature type="non-terminal residue" evidence="6">
    <location>
        <position position="199"/>
    </location>
</feature>
<evidence type="ECO:0000256" key="1">
    <source>
        <dbReference type="ARBA" id="ARBA00008779"/>
    </source>
</evidence>
<dbReference type="SUPFAM" id="SSF53649">
    <property type="entry name" value="Alkaline phosphatase-like"/>
    <property type="match status" value="1"/>
</dbReference>
<dbReference type="PANTHER" id="PTHR42693:SF33">
    <property type="entry name" value="ARYLSULFATASE"/>
    <property type="match status" value="1"/>
</dbReference>
<dbReference type="EMBL" id="UINC01048921">
    <property type="protein sequence ID" value="SVB60053.1"/>
    <property type="molecule type" value="Genomic_DNA"/>
</dbReference>
<gene>
    <name evidence="6" type="ORF">METZ01_LOCUS212907</name>
</gene>
<protein>
    <recommendedName>
        <fullName evidence="5">Sulfatase N-terminal domain-containing protein</fullName>
    </recommendedName>
</protein>
<name>A0A382FCW3_9ZZZZ</name>
<evidence type="ECO:0000256" key="2">
    <source>
        <dbReference type="ARBA" id="ARBA00022723"/>
    </source>
</evidence>
<evidence type="ECO:0000259" key="5">
    <source>
        <dbReference type="Pfam" id="PF00884"/>
    </source>
</evidence>